<evidence type="ECO:0000313" key="3">
    <source>
        <dbReference type="EMBL" id="ABJ84051.1"/>
    </source>
</evidence>
<organism evidence="3">
    <name type="scientific">Solibacter usitatus (strain Ellin6076)</name>
    <dbReference type="NCBI Taxonomy" id="234267"/>
    <lineage>
        <taxon>Bacteria</taxon>
        <taxon>Pseudomonadati</taxon>
        <taxon>Acidobacteriota</taxon>
        <taxon>Terriglobia</taxon>
        <taxon>Bryobacterales</taxon>
        <taxon>Solibacteraceae</taxon>
        <taxon>Candidatus Solibacter</taxon>
    </lineage>
</organism>
<dbReference type="PANTHER" id="PTHR40469">
    <property type="entry name" value="SECRETED GLYCOSYL HYDROLASE"/>
    <property type="match status" value="1"/>
</dbReference>
<keyword evidence="1" id="KW-0732">Signal</keyword>
<accession>Q022P9</accession>
<reference evidence="3" key="1">
    <citation type="submission" date="2006-10" db="EMBL/GenBank/DDBJ databases">
        <title>Complete sequence of Solibacter usitatus Ellin6076.</title>
        <authorList>
            <consortium name="US DOE Joint Genome Institute"/>
            <person name="Copeland A."/>
            <person name="Lucas S."/>
            <person name="Lapidus A."/>
            <person name="Barry K."/>
            <person name="Detter J.C."/>
            <person name="Glavina del Rio T."/>
            <person name="Hammon N."/>
            <person name="Israni S."/>
            <person name="Dalin E."/>
            <person name="Tice H."/>
            <person name="Pitluck S."/>
            <person name="Thompson L.S."/>
            <person name="Brettin T."/>
            <person name="Bruce D."/>
            <person name="Han C."/>
            <person name="Tapia R."/>
            <person name="Gilna P."/>
            <person name="Schmutz J."/>
            <person name="Larimer F."/>
            <person name="Land M."/>
            <person name="Hauser L."/>
            <person name="Kyrpides N."/>
            <person name="Mikhailova N."/>
            <person name="Janssen P.H."/>
            <person name="Kuske C.R."/>
            <person name="Richardson P."/>
        </authorList>
    </citation>
    <scope>NUCLEOTIDE SEQUENCE</scope>
    <source>
        <strain evidence="3">Ellin6076</strain>
    </source>
</reference>
<feature type="signal peptide" evidence="1">
    <location>
        <begin position="1"/>
        <end position="19"/>
    </location>
</feature>
<dbReference type="EMBL" id="CP000473">
    <property type="protein sequence ID" value="ABJ84051.1"/>
    <property type="molecule type" value="Genomic_DNA"/>
</dbReference>
<dbReference type="Pfam" id="PF06283">
    <property type="entry name" value="ThuA"/>
    <property type="match status" value="1"/>
</dbReference>
<dbReference type="eggNOG" id="COG3828">
    <property type="taxonomic scope" value="Bacteria"/>
</dbReference>
<evidence type="ECO:0000256" key="1">
    <source>
        <dbReference type="SAM" id="SignalP"/>
    </source>
</evidence>
<proteinExistence type="predicted"/>
<feature type="chain" id="PRO_5004163617" description="ThuA-like domain-containing protein" evidence="1">
    <location>
        <begin position="20"/>
        <end position="286"/>
    </location>
</feature>
<gene>
    <name evidence="3" type="ordered locus">Acid_3072</name>
</gene>
<dbReference type="Gene3D" id="3.40.50.880">
    <property type="match status" value="1"/>
</dbReference>
<dbReference type="PANTHER" id="PTHR40469:SF2">
    <property type="entry name" value="GALACTOSE-BINDING DOMAIN-LIKE SUPERFAMILY PROTEIN"/>
    <property type="match status" value="1"/>
</dbReference>
<dbReference type="InParanoid" id="Q022P9"/>
<feature type="domain" description="ThuA-like" evidence="2">
    <location>
        <begin position="62"/>
        <end position="258"/>
    </location>
</feature>
<dbReference type="HOGENOM" id="CLU_972868_0_0_0"/>
<dbReference type="STRING" id="234267.Acid_3072"/>
<dbReference type="KEGG" id="sus:Acid_3072"/>
<evidence type="ECO:0000259" key="2">
    <source>
        <dbReference type="Pfam" id="PF06283"/>
    </source>
</evidence>
<dbReference type="CDD" id="cd03143">
    <property type="entry name" value="A4_beta-galactosidase_middle_domain"/>
    <property type="match status" value="1"/>
</dbReference>
<sequence length="286" mass="30684" precursor="true">MSSLRTALIFAALPLTLYAQTGGGAPLPQGQNPNGMHVYIWAGLKSHGEGLHDYPQFLADWSKVLTQHGAVVDGALHAPRSADLDRADVVVIYKGDAGYLNDTDKAALDAYVARGGGLVSIHDSLCGPDPAYFASLVGAAKKHGEVNYTLEAPIHYTIVDKASPIMKDMPELTINDEAFYTLTWAKTGTVHVLATNEIPGTPSAGTHKGEIVPQIWTYEHPAAGGKQARAFVWMQGHTYANFANEPIQKMLLRGIAWAGNKPVDELLTYTPPPRRGHGGAPDPSKK</sequence>
<protein>
    <recommendedName>
        <fullName evidence="2">ThuA-like domain-containing protein</fullName>
    </recommendedName>
</protein>
<dbReference type="InterPro" id="IPR029010">
    <property type="entry name" value="ThuA-like"/>
</dbReference>
<name>Q022P9_SOLUE</name>
<dbReference type="InterPro" id="IPR029062">
    <property type="entry name" value="Class_I_gatase-like"/>
</dbReference>
<dbReference type="OrthoDB" id="113633at2"/>
<dbReference type="AlphaFoldDB" id="Q022P9"/>
<dbReference type="SUPFAM" id="SSF52317">
    <property type="entry name" value="Class I glutamine amidotransferase-like"/>
    <property type="match status" value="1"/>
</dbReference>